<sequence length="100" mass="11531">MNVKSIIMNIRTKIENHINDLDDRWRDLPIKMQRKYTIYFFLCYTILTLIVVASVCVETGEVDQEVAIRHIENPVGKTEKSGKMSTDSTSINLKNENNGK</sequence>
<keyword evidence="2" id="KW-0472">Membrane</keyword>
<evidence type="ECO:0000313" key="4">
    <source>
        <dbReference type="Proteomes" id="UP000257030"/>
    </source>
</evidence>
<dbReference type="Proteomes" id="UP000257030">
    <property type="component" value="Unassembled WGS sequence"/>
</dbReference>
<dbReference type="AlphaFoldDB" id="A0A3D9DN85"/>
<gene>
    <name evidence="3" type="ORF">DRF60_06545</name>
</gene>
<keyword evidence="4" id="KW-1185">Reference proteome</keyword>
<name>A0A3D9DN85_9FLAO</name>
<keyword evidence="2" id="KW-1133">Transmembrane helix</keyword>
<protein>
    <submittedName>
        <fullName evidence="3">Nitrogen regulatory IIA protein</fullName>
    </submittedName>
</protein>
<proteinExistence type="predicted"/>
<evidence type="ECO:0000256" key="2">
    <source>
        <dbReference type="SAM" id="Phobius"/>
    </source>
</evidence>
<dbReference type="EMBL" id="QNUH01000004">
    <property type="protein sequence ID" value="REC79478.1"/>
    <property type="molecule type" value="Genomic_DNA"/>
</dbReference>
<accession>A0A3D9DN85</accession>
<feature type="region of interest" description="Disordered" evidence="1">
    <location>
        <begin position="76"/>
        <end position="100"/>
    </location>
</feature>
<feature type="compositionally biased region" description="Polar residues" evidence="1">
    <location>
        <begin position="83"/>
        <end position="100"/>
    </location>
</feature>
<comment type="caution">
    <text evidence="3">The sequence shown here is derived from an EMBL/GenBank/DDBJ whole genome shotgun (WGS) entry which is preliminary data.</text>
</comment>
<evidence type="ECO:0000313" key="3">
    <source>
        <dbReference type="EMBL" id="REC79478.1"/>
    </source>
</evidence>
<keyword evidence="2" id="KW-0812">Transmembrane</keyword>
<reference evidence="3 4" key="1">
    <citation type="journal article" date="2010" name="Syst. Appl. Microbiol.">
        <title>Four new species of Chryseobacterium from the rhizosphere of coastal sand dune plants, Chryseobacterium elymi sp. nov., Chryseobacterium hagamense sp. nov., Chryseobacterium lathyri sp. nov. and Chryseobacterium rhizosphaerae sp. nov.</title>
        <authorList>
            <person name="Cho S.H."/>
            <person name="Lee K.S."/>
            <person name="Shin D.S."/>
            <person name="Han J.H."/>
            <person name="Park K.S."/>
            <person name="Lee C.H."/>
            <person name="Park K.H."/>
            <person name="Kim S.B."/>
        </authorList>
    </citation>
    <scope>NUCLEOTIDE SEQUENCE [LARGE SCALE GENOMIC DNA]</scope>
    <source>
        <strain evidence="3 4">KCTC 22547</strain>
    </source>
</reference>
<evidence type="ECO:0000256" key="1">
    <source>
        <dbReference type="SAM" id="MobiDB-lite"/>
    </source>
</evidence>
<organism evidence="3 4">
    <name type="scientific">Chryseobacterium elymi</name>
    <dbReference type="NCBI Taxonomy" id="395936"/>
    <lineage>
        <taxon>Bacteria</taxon>
        <taxon>Pseudomonadati</taxon>
        <taxon>Bacteroidota</taxon>
        <taxon>Flavobacteriia</taxon>
        <taxon>Flavobacteriales</taxon>
        <taxon>Weeksellaceae</taxon>
        <taxon>Chryseobacterium group</taxon>
        <taxon>Chryseobacterium</taxon>
    </lineage>
</organism>
<feature type="transmembrane region" description="Helical" evidence="2">
    <location>
        <begin position="36"/>
        <end position="55"/>
    </location>
</feature>